<keyword evidence="7 10" id="KW-0119">Carbohydrate metabolism</keyword>
<comment type="similarity">
    <text evidence="2 10">Belongs to the disproportionating enzyme family.</text>
</comment>
<dbReference type="PANTHER" id="PTHR32438:SF5">
    <property type="entry name" value="4-ALPHA-GLUCANOTRANSFERASE DPE1, CHLOROPLASTIC_AMYLOPLASTIC"/>
    <property type="match status" value="1"/>
</dbReference>
<evidence type="ECO:0000256" key="5">
    <source>
        <dbReference type="ARBA" id="ARBA00022676"/>
    </source>
</evidence>
<dbReference type="EMBL" id="QYRN01000006">
    <property type="protein sequence ID" value="RIY00142.1"/>
    <property type="molecule type" value="Genomic_DNA"/>
</dbReference>
<dbReference type="AlphaFoldDB" id="A0A3A1WJL8"/>
<evidence type="ECO:0000256" key="3">
    <source>
        <dbReference type="ARBA" id="ARBA00012560"/>
    </source>
</evidence>
<evidence type="ECO:0000256" key="7">
    <source>
        <dbReference type="ARBA" id="ARBA00023277"/>
    </source>
</evidence>
<evidence type="ECO:0000256" key="10">
    <source>
        <dbReference type="RuleBase" id="RU361207"/>
    </source>
</evidence>
<dbReference type="Proteomes" id="UP000265750">
    <property type="component" value="Unassembled WGS sequence"/>
</dbReference>
<keyword evidence="12" id="KW-1185">Reference proteome</keyword>
<dbReference type="GO" id="GO:0005975">
    <property type="term" value="P:carbohydrate metabolic process"/>
    <property type="evidence" value="ECO:0007669"/>
    <property type="project" value="InterPro"/>
</dbReference>
<proteinExistence type="inferred from homology"/>
<dbReference type="PANTHER" id="PTHR32438">
    <property type="entry name" value="4-ALPHA-GLUCANOTRANSFERASE DPE1, CHLOROPLASTIC/AMYLOPLASTIC"/>
    <property type="match status" value="1"/>
</dbReference>
<keyword evidence="5 10" id="KW-0328">Glycosyltransferase</keyword>
<evidence type="ECO:0000313" key="11">
    <source>
        <dbReference type="EMBL" id="RIY00142.1"/>
    </source>
</evidence>
<accession>A0A3A1WJL8</accession>
<name>A0A3A1WJL8_9HYPH</name>
<sequence>MAREPLDRLAESHGIQIRYKSELGEAKEIPDAAKSALLRTLKVDPDAGEAGAFDAAEHRPALACALPEEAAGHKRWGVTCQLYALRSQRSLGIGDFEDLGHLAEIAAAEGASFVGVNPLHALFLSDAGRYSPYSPSTRRFLNPFYLAIDALPGGPEALAAARRETPDAFAALGGELVDYAAVGTLKRRLLQAAYGGVRDGLDADEDFRAFCEKGGDALRDFSLFEAISAHMREQGGAAGWHGWPDAFHKRSGEAVRAFEAENADALRFHEWLQFQCDRQLGGAQRRAKAAGMAIGLYLDFAVGVSPDGAETWADPDLTVREARVGSPPDMFNSEGQDWGLAPLSPRALAERNYAPLASAYAALMEHAGAIRIDHAMGLARLWWIPETSRSGGGGYVRYPLGAMVDAVARVSQDMRCVVIGEDLGTVPEGFRDVMHEANILAYKVLYFERWEDGLFKAAGEYPARSLACISTHDLATLAGWWRGADIRLRSETGRQDEAATARDLQGRARERRTLLAALDHEGLLSPEWAAAARGEGELPAELGQDLALAVHRFGARTGSMLFAVQVEDMVLAERQPNLPGTMDEYPNWRIRSDVALEDLGADQRFQAMARALRQERPETA</sequence>
<keyword evidence="6 10" id="KW-0808">Transferase</keyword>
<gene>
    <name evidence="11" type="primary">malQ</name>
    <name evidence="11" type="ORF">D3218_12680</name>
</gene>
<dbReference type="GO" id="GO:0004134">
    <property type="term" value="F:4-alpha-glucanotransferase activity"/>
    <property type="evidence" value="ECO:0007669"/>
    <property type="project" value="UniProtKB-EC"/>
</dbReference>
<dbReference type="OrthoDB" id="9763489at2"/>
<dbReference type="InterPro" id="IPR003385">
    <property type="entry name" value="Glyco_hydro_77"/>
</dbReference>
<evidence type="ECO:0000256" key="6">
    <source>
        <dbReference type="ARBA" id="ARBA00022679"/>
    </source>
</evidence>
<comment type="caution">
    <text evidence="11">The sequence shown here is derived from an EMBL/GenBank/DDBJ whole genome shotgun (WGS) entry which is preliminary data.</text>
</comment>
<dbReference type="NCBIfam" id="TIGR00217">
    <property type="entry name" value="malQ"/>
    <property type="match status" value="1"/>
</dbReference>
<dbReference type="RefSeq" id="WP_119540453.1">
    <property type="nucleotide sequence ID" value="NZ_QYRN01000006.1"/>
</dbReference>
<dbReference type="InterPro" id="IPR017853">
    <property type="entry name" value="GH"/>
</dbReference>
<evidence type="ECO:0000313" key="12">
    <source>
        <dbReference type="Proteomes" id="UP000265750"/>
    </source>
</evidence>
<dbReference type="Pfam" id="PF02446">
    <property type="entry name" value="Glyco_hydro_77"/>
    <property type="match status" value="1"/>
</dbReference>
<comment type="catalytic activity">
    <reaction evidence="1 10">
        <text>Transfers a segment of a (1-&gt;4)-alpha-D-glucan to a new position in an acceptor, which may be glucose or a (1-&gt;4)-alpha-D-glucan.</text>
        <dbReference type="EC" id="2.4.1.25"/>
    </reaction>
</comment>
<dbReference type="Gene3D" id="3.20.20.80">
    <property type="entry name" value="Glycosidases"/>
    <property type="match status" value="1"/>
</dbReference>
<evidence type="ECO:0000256" key="8">
    <source>
        <dbReference type="ARBA" id="ARBA00031423"/>
    </source>
</evidence>
<organism evidence="11 12">
    <name type="scientific">Aureimonas flava</name>
    <dbReference type="NCBI Taxonomy" id="2320271"/>
    <lineage>
        <taxon>Bacteria</taxon>
        <taxon>Pseudomonadati</taxon>
        <taxon>Pseudomonadota</taxon>
        <taxon>Alphaproteobacteria</taxon>
        <taxon>Hyphomicrobiales</taxon>
        <taxon>Aurantimonadaceae</taxon>
        <taxon>Aureimonas</taxon>
    </lineage>
</organism>
<dbReference type="EC" id="2.4.1.25" evidence="3 10"/>
<evidence type="ECO:0000256" key="4">
    <source>
        <dbReference type="ARBA" id="ARBA00020295"/>
    </source>
</evidence>
<evidence type="ECO:0000256" key="1">
    <source>
        <dbReference type="ARBA" id="ARBA00000439"/>
    </source>
</evidence>
<dbReference type="SUPFAM" id="SSF51445">
    <property type="entry name" value="(Trans)glycosidases"/>
    <property type="match status" value="1"/>
</dbReference>
<evidence type="ECO:0000256" key="2">
    <source>
        <dbReference type="ARBA" id="ARBA00005684"/>
    </source>
</evidence>
<evidence type="ECO:0000256" key="9">
    <source>
        <dbReference type="ARBA" id="ARBA00031501"/>
    </source>
</evidence>
<protein>
    <recommendedName>
        <fullName evidence="4 10">4-alpha-glucanotransferase</fullName>
        <ecNumber evidence="3 10">2.4.1.25</ecNumber>
    </recommendedName>
    <alternativeName>
        <fullName evidence="8 10">Amylomaltase</fullName>
    </alternativeName>
    <alternativeName>
        <fullName evidence="9 10">Disproportionating enzyme</fullName>
    </alternativeName>
</protein>
<reference evidence="12" key="1">
    <citation type="submission" date="2018-09" db="EMBL/GenBank/DDBJ databases">
        <authorList>
            <person name="Tuo L."/>
        </authorList>
    </citation>
    <scope>NUCLEOTIDE SEQUENCE [LARGE SCALE GENOMIC DNA]</scope>
    <source>
        <strain evidence="12">M2BS4Y-1</strain>
    </source>
</reference>